<name>A0A1I3Q3H6_9ACTN</name>
<keyword evidence="10" id="KW-0966">Cell projection</keyword>
<dbReference type="STRING" id="1005945.SAMN05216561_12324"/>
<dbReference type="Pfam" id="PF06429">
    <property type="entry name" value="Flg_bbr_C"/>
    <property type="match status" value="1"/>
</dbReference>
<dbReference type="GO" id="GO:0009424">
    <property type="term" value="C:bacterial-type flagellum hook"/>
    <property type="evidence" value="ECO:0007669"/>
    <property type="project" value="InterPro"/>
</dbReference>
<evidence type="ECO:0000256" key="4">
    <source>
        <dbReference type="ARBA" id="ARBA00016244"/>
    </source>
</evidence>
<dbReference type="PANTHER" id="PTHR30033">
    <property type="entry name" value="FLAGELLAR HOOK-ASSOCIATED PROTEIN 1"/>
    <property type="match status" value="1"/>
</dbReference>
<dbReference type="InterPro" id="IPR002371">
    <property type="entry name" value="FlgK"/>
</dbReference>
<accession>A0A1I3Q3H6</accession>
<keyword evidence="10" id="KW-0282">Flagellum</keyword>
<dbReference type="EMBL" id="FOQG01000023">
    <property type="protein sequence ID" value="SFJ28245.1"/>
    <property type="molecule type" value="Genomic_DNA"/>
</dbReference>
<dbReference type="InterPro" id="IPR053927">
    <property type="entry name" value="FlgK_helical"/>
</dbReference>
<dbReference type="Pfam" id="PF00460">
    <property type="entry name" value="Flg_bb_rod"/>
    <property type="match status" value="1"/>
</dbReference>
<dbReference type="GO" id="GO:0044780">
    <property type="term" value="P:bacterial-type flagellum assembly"/>
    <property type="evidence" value="ECO:0007669"/>
    <property type="project" value="InterPro"/>
</dbReference>
<evidence type="ECO:0000256" key="6">
    <source>
        <dbReference type="ARBA" id="ARBA00023143"/>
    </source>
</evidence>
<evidence type="ECO:0000259" key="8">
    <source>
        <dbReference type="Pfam" id="PF06429"/>
    </source>
</evidence>
<dbReference type="InterPro" id="IPR001444">
    <property type="entry name" value="Flag_bb_rod_N"/>
</dbReference>
<sequence>MAGTLSSLNTALTALRFNRVAMDVAANNIANATTEGYARRRVGGEAIGAPVQPAMWSRYDGVGGGVATGATERMVDSFLDARARREHGAQSYLDVRAGVLQRVESGIGEPGDNGVAAAMADFRSSWHDLANNPGGDAARGQLLARAETLAGALRNQATNIASEQSDQRFRLQAMVSEVNTVASDLASTNANVAVAKLNGTDAGTLLDQRDQLALRLSELTGSVATVRTDGGLDVTVGGVALVTGKDAGAFVISGGVTPSGGDDGQPVGFTVVTGATSVPVPTGLRGEVGAVADLLTTTLPAYADGLSAVARTLADTVNAQHAAGYDLGGTAGQPLFSYNAADAAGTITVALTDPASVAASGITGGGLDGSNADLLGVTGPADGDYQRLVNGFGTEVASVQRLAVSQSLLTNQVDGAREQLSGVNLDEETVSMLQAQRAYEAASRVMSVMDSVLDTLINRTGLLR</sequence>
<evidence type="ECO:0000256" key="3">
    <source>
        <dbReference type="ARBA" id="ARBA00009677"/>
    </source>
</evidence>
<keyword evidence="6" id="KW-0975">Bacterial flagellum</keyword>
<comment type="subcellular location">
    <subcellularLocation>
        <location evidence="1">Bacterial flagellum</location>
    </subcellularLocation>
    <subcellularLocation>
        <location evidence="2">Secreted</location>
    </subcellularLocation>
</comment>
<comment type="similarity">
    <text evidence="3">Belongs to the flagella basal body rod proteins family.</text>
</comment>
<keyword evidence="11" id="KW-1185">Reference proteome</keyword>
<feature type="domain" description="Flagellar basal-body/hook protein C-terminal" evidence="8">
    <location>
        <begin position="421"/>
        <end position="458"/>
    </location>
</feature>
<evidence type="ECO:0000256" key="1">
    <source>
        <dbReference type="ARBA" id="ARBA00004365"/>
    </source>
</evidence>
<proteinExistence type="inferred from homology"/>
<evidence type="ECO:0000313" key="10">
    <source>
        <dbReference type="EMBL" id="SFJ28245.1"/>
    </source>
</evidence>
<evidence type="ECO:0000313" key="11">
    <source>
        <dbReference type="Proteomes" id="UP000198649"/>
    </source>
</evidence>
<dbReference type="AlphaFoldDB" id="A0A1I3Q3H6"/>
<gene>
    <name evidence="10" type="ORF">SAMN05216561_12324</name>
</gene>
<dbReference type="GO" id="GO:0005198">
    <property type="term" value="F:structural molecule activity"/>
    <property type="evidence" value="ECO:0007669"/>
    <property type="project" value="InterPro"/>
</dbReference>
<dbReference type="Proteomes" id="UP000198649">
    <property type="component" value="Unassembled WGS sequence"/>
</dbReference>
<feature type="domain" description="Flagellar hook-associated protein FlgK helical" evidence="9">
    <location>
        <begin position="100"/>
        <end position="336"/>
    </location>
</feature>
<dbReference type="PANTHER" id="PTHR30033:SF1">
    <property type="entry name" value="FLAGELLAR HOOK-ASSOCIATED PROTEIN 1"/>
    <property type="match status" value="1"/>
</dbReference>
<reference evidence="10 11" key="1">
    <citation type="submission" date="2016-10" db="EMBL/GenBank/DDBJ databases">
        <authorList>
            <person name="de Groot N.N."/>
        </authorList>
    </citation>
    <scope>NUCLEOTIDE SEQUENCE [LARGE SCALE GENOMIC DNA]</scope>
    <source>
        <strain evidence="10 11">CGMCC 1.11156</strain>
    </source>
</reference>
<dbReference type="Pfam" id="PF22638">
    <property type="entry name" value="FlgK_D1"/>
    <property type="match status" value="1"/>
</dbReference>
<organism evidence="10 11">
    <name type="scientific">Nocardioides psychrotolerans</name>
    <dbReference type="NCBI Taxonomy" id="1005945"/>
    <lineage>
        <taxon>Bacteria</taxon>
        <taxon>Bacillati</taxon>
        <taxon>Actinomycetota</taxon>
        <taxon>Actinomycetes</taxon>
        <taxon>Propionibacteriales</taxon>
        <taxon>Nocardioidaceae</taxon>
        <taxon>Nocardioides</taxon>
    </lineage>
</organism>
<evidence type="ECO:0000259" key="7">
    <source>
        <dbReference type="Pfam" id="PF00460"/>
    </source>
</evidence>
<protein>
    <recommendedName>
        <fullName evidence="4">Flagellar hook-associated protein 1</fullName>
    </recommendedName>
</protein>
<dbReference type="SUPFAM" id="SSF64518">
    <property type="entry name" value="Phase 1 flagellin"/>
    <property type="match status" value="1"/>
</dbReference>
<dbReference type="InterPro" id="IPR010930">
    <property type="entry name" value="Flg_bb/hook_C_dom"/>
</dbReference>
<dbReference type="NCBIfam" id="TIGR02492">
    <property type="entry name" value="flgK_ends"/>
    <property type="match status" value="1"/>
</dbReference>
<keyword evidence="10" id="KW-0969">Cilium</keyword>
<feature type="domain" description="Flagellar basal body rod protein N-terminal" evidence="7">
    <location>
        <begin position="8"/>
        <end position="37"/>
    </location>
</feature>
<evidence type="ECO:0000259" key="9">
    <source>
        <dbReference type="Pfam" id="PF22638"/>
    </source>
</evidence>
<dbReference type="RefSeq" id="WP_170259296.1">
    <property type="nucleotide sequence ID" value="NZ_BKAF01000038.1"/>
</dbReference>
<evidence type="ECO:0000256" key="2">
    <source>
        <dbReference type="ARBA" id="ARBA00004613"/>
    </source>
</evidence>
<evidence type="ECO:0000256" key="5">
    <source>
        <dbReference type="ARBA" id="ARBA00022525"/>
    </source>
</evidence>
<keyword evidence="5" id="KW-0964">Secreted</keyword>
<dbReference type="GO" id="GO:0005576">
    <property type="term" value="C:extracellular region"/>
    <property type="evidence" value="ECO:0007669"/>
    <property type="project" value="UniProtKB-SubCell"/>
</dbReference>